<dbReference type="InterPro" id="IPR006059">
    <property type="entry name" value="SBP"/>
</dbReference>
<keyword evidence="4" id="KW-0732">Signal</keyword>
<evidence type="ECO:0000256" key="2">
    <source>
        <dbReference type="ARBA" id="ARBA00008520"/>
    </source>
</evidence>
<dbReference type="RefSeq" id="WP_238074090.1">
    <property type="nucleotide sequence ID" value="NZ_JAKNJB010000015.1"/>
</dbReference>
<dbReference type="Gene3D" id="3.40.190.10">
    <property type="entry name" value="Periplasmic binding protein-like II"/>
    <property type="match status" value="1"/>
</dbReference>
<evidence type="ECO:0000256" key="4">
    <source>
        <dbReference type="ARBA" id="ARBA00022729"/>
    </source>
</evidence>
<accession>A0ABS9M964</accession>
<organism evidence="5 6">
    <name type="scientific">Intestinimonas massiliensis</name>
    <name type="common">ex Afouda et al. 2020</name>
    <dbReference type="NCBI Taxonomy" id="1673721"/>
    <lineage>
        <taxon>Bacteria</taxon>
        <taxon>Bacillati</taxon>
        <taxon>Bacillota</taxon>
        <taxon>Clostridia</taxon>
        <taxon>Eubacteriales</taxon>
        <taxon>Intestinimonas</taxon>
    </lineage>
</organism>
<dbReference type="InterPro" id="IPR050490">
    <property type="entry name" value="Bact_solute-bd_prot1"/>
</dbReference>
<evidence type="ECO:0000256" key="1">
    <source>
        <dbReference type="ARBA" id="ARBA00004196"/>
    </source>
</evidence>
<sequence>MDPKHPVTLTLWHNFGGQMQTTMDALVDEFNGTVGKENGVILSVTSISGSASVQEKLTMIAAGDPGAPEMPDITTCYPATASVLQAKELLAPLDGPFTQEELDAYLPRFVEEGRLDDGRLYVFPFAKSTEVLFVNQTLFDRFSQAVGVTLDSLSTFEGIAAASMEYYQWTDGLTPDTAGDGKHFYTADSLFNLAQVGMEQMGASLLDGESLALDHPAYRRVWQAVFEPAVRGGYAIYDGYSSDLSKTGEIVCSTGSTAGILFYGDQITYPDNTTEQVEYTVLPFPTFEGGKKIAIQRGNGLVVARSTPEKERAAVLFLKWFTQPEQNMRFVASTGYLPVTKAAFENSMDQEIATNGNVNIQKLLRTAVQVYSEYEFYIPPVFDSFNALSGSYEADFLTAAGAAREEYCALLETMEPDAAYEAAVQGRFEAFTGR</sequence>
<keyword evidence="6" id="KW-1185">Reference proteome</keyword>
<evidence type="ECO:0000313" key="6">
    <source>
        <dbReference type="Proteomes" id="UP001200313"/>
    </source>
</evidence>
<dbReference type="Pfam" id="PF13416">
    <property type="entry name" value="SBP_bac_8"/>
    <property type="match status" value="1"/>
</dbReference>
<protein>
    <submittedName>
        <fullName evidence="5">Extracellular solute-binding protein</fullName>
    </submittedName>
</protein>
<dbReference type="PANTHER" id="PTHR43649:SF31">
    <property type="entry name" value="SN-GLYCEROL-3-PHOSPHATE-BINDING PERIPLASMIC PROTEIN UGPB"/>
    <property type="match status" value="1"/>
</dbReference>
<reference evidence="5 6" key="1">
    <citation type="submission" date="2022-01" db="EMBL/GenBank/DDBJ databases">
        <title>Collection of gut derived symbiotic bacterial strains cultured from healthy donors.</title>
        <authorList>
            <person name="Lin H."/>
            <person name="Kohout C."/>
            <person name="Waligurski E."/>
            <person name="Pamer E.G."/>
        </authorList>
    </citation>
    <scope>NUCLEOTIDE SEQUENCE [LARGE SCALE GENOMIC DNA]</scope>
    <source>
        <strain evidence="5 6">DFI.3.7</strain>
    </source>
</reference>
<dbReference type="Proteomes" id="UP001200313">
    <property type="component" value="Unassembled WGS sequence"/>
</dbReference>
<gene>
    <name evidence="5" type="ORF">L0P79_09705</name>
</gene>
<name>A0ABS9M964_9FIRM</name>
<evidence type="ECO:0000256" key="3">
    <source>
        <dbReference type="ARBA" id="ARBA00022448"/>
    </source>
</evidence>
<comment type="caution">
    <text evidence="5">The sequence shown here is derived from an EMBL/GenBank/DDBJ whole genome shotgun (WGS) entry which is preliminary data.</text>
</comment>
<comment type="subcellular location">
    <subcellularLocation>
        <location evidence="1">Cell envelope</location>
    </subcellularLocation>
</comment>
<proteinExistence type="inferred from homology"/>
<dbReference type="EMBL" id="JAKNJB010000015">
    <property type="protein sequence ID" value="MCG4527352.1"/>
    <property type="molecule type" value="Genomic_DNA"/>
</dbReference>
<dbReference type="PANTHER" id="PTHR43649">
    <property type="entry name" value="ARABINOSE-BINDING PROTEIN-RELATED"/>
    <property type="match status" value="1"/>
</dbReference>
<comment type="similarity">
    <text evidence="2">Belongs to the bacterial solute-binding protein 1 family.</text>
</comment>
<dbReference type="SUPFAM" id="SSF53850">
    <property type="entry name" value="Periplasmic binding protein-like II"/>
    <property type="match status" value="1"/>
</dbReference>
<evidence type="ECO:0000313" key="5">
    <source>
        <dbReference type="EMBL" id="MCG4527352.1"/>
    </source>
</evidence>
<keyword evidence="3" id="KW-0813">Transport</keyword>